<accession>A0A8T0GY66</accession>
<protein>
    <recommendedName>
        <fullName evidence="4">Protein kinase domain-containing protein</fullName>
    </recommendedName>
</protein>
<evidence type="ECO:0000313" key="3">
    <source>
        <dbReference type="Proteomes" id="UP000822688"/>
    </source>
</evidence>
<dbReference type="Gene3D" id="1.10.510.10">
    <property type="entry name" value="Transferase(Phosphotransferase) domain 1"/>
    <property type="match status" value="1"/>
</dbReference>
<dbReference type="SUPFAM" id="SSF56112">
    <property type="entry name" value="Protein kinase-like (PK-like)"/>
    <property type="match status" value="1"/>
</dbReference>
<dbReference type="Proteomes" id="UP000822688">
    <property type="component" value="Chromosome 8"/>
</dbReference>
<dbReference type="AlphaFoldDB" id="A0A8T0GY66"/>
<organism evidence="2 3">
    <name type="scientific">Ceratodon purpureus</name>
    <name type="common">Fire moss</name>
    <name type="synonym">Dicranum purpureum</name>
    <dbReference type="NCBI Taxonomy" id="3225"/>
    <lineage>
        <taxon>Eukaryota</taxon>
        <taxon>Viridiplantae</taxon>
        <taxon>Streptophyta</taxon>
        <taxon>Embryophyta</taxon>
        <taxon>Bryophyta</taxon>
        <taxon>Bryophytina</taxon>
        <taxon>Bryopsida</taxon>
        <taxon>Dicranidae</taxon>
        <taxon>Pseudoditrichales</taxon>
        <taxon>Ditrichaceae</taxon>
        <taxon>Ceratodon</taxon>
    </lineage>
</organism>
<gene>
    <name evidence="1" type="ORF">KC19_8G001800</name>
    <name evidence="2" type="ORF">KC19_8G002200</name>
</gene>
<evidence type="ECO:0008006" key="4">
    <source>
        <dbReference type="Google" id="ProtNLM"/>
    </source>
</evidence>
<dbReference type="EMBL" id="CM026429">
    <property type="protein sequence ID" value="KAG0563060.1"/>
    <property type="molecule type" value="Genomic_DNA"/>
</dbReference>
<sequence>MPNLAKETLIEADGSTLPCAVSWFLHAQRVRSNTELDTRILVAHSFGLFFGIFDEYTKYRFELTLAFNSTKKKLHGYSETTEARSRPHTLLTASRCTFLVGEDKLHGLHAAEADLRLKVEPLNPMYYGEVKFIVGYIVAGSQFQWVYIGRDGSKDIHRMNPPLNLSKLVDCCSFLLNLGNVFQLLQKMANSVPDVPGRRAMFSVEESSSGKRISYFYANKVVKHIRDFYSHSTDQGTSLSKIGRAYDAGRGCQFLLQSEIGPTVSAHRAYKVECTLLGYSCSLESKQDCRWMAQCVCHVLCILHKAGLLHRDIRFPNIVRLSETEFMLIDFESVAESLFRLPEGFRCFRGWCSKTLEGNVYTPYSDMYSLGKLQEETLPNSRTSLAEEFVRKLTNKQLSASDALHDPWLSGPIASLVS</sequence>
<dbReference type="EMBL" id="CM026429">
    <property type="protein sequence ID" value="KAG0563064.1"/>
    <property type="molecule type" value="Genomic_DNA"/>
</dbReference>
<keyword evidence="3" id="KW-1185">Reference proteome</keyword>
<evidence type="ECO:0000313" key="2">
    <source>
        <dbReference type="EMBL" id="KAG0563064.1"/>
    </source>
</evidence>
<comment type="caution">
    <text evidence="2">The sequence shown here is derived from an EMBL/GenBank/DDBJ whole genome shotgun (WGS) entry which is preliminary data.</text>
</comment>
<reference evidence="2" key="1">
    <citation type="submission" date="2020-06" db="EMBL/GenBank/DDBJ databases">
        <title>WGS assembly of Ceratodon purpureus strain R40.</title>
        <authorList>
            <person name="Carey S.B."/>
            <person name="Jenkins J."/>
            <person name="Shu S."/>
            <person name="Lovell J.T."/>
            <person name="Sreedasyam A."/>
            <person name="Maumus F."/>
            <person name="Tiley G.P."/>
            <person name="Fernandez-Pozo N."/>
            <person name="Barry K."/>
            <person name="Chen C."/>
            <person name="Wang M."/>
            <person name="Lipzen A."/>
            <person name="Daum C."/>
            <person name="Saski C.A."/>
            <person name="Payton A.C."/>
            <person name="Mcbreen J.C."/>
            <person name="Conrad R.E."/>
            <person name="Kollar L.M."/>
            <person name="Olsson S."/>
            <person name="Huttunen S."/>
            <person name="Landis J.B."/>
            <person name="Wickett N.J."/>
            <person name="Johnson M.G."/>
            <person name="Rensing S.A."/>
            <person name="Grimwood J."/>
            <person name="Schmutz J."/>
            <person name="Mcdaniel S.F."/>
        </authorList>
    </citation>
    <scope>NUCLEOTIDE SEQUENCE</scope>
    <source>
        <strain evidence="2">R40</strain>
    </source>
</reference>
<proteinExistence type="predicted"/>
<evidence type="ECO:0000313" key="1">
    <source>
        <dbReference type="EMBL" id="KAG0563060.1"/>
    </source>
</evidence>
<dbReference type="InterPro" id="IPR011009">
    <property type="entry name" value="Kinase-like_dom_sf"/>
</dbReference>
<name>A0A8T0GY66_CERPU</name>